<evidence type="ECO:0000313" key="3">
    <source>
        <dbReference type="WBParaSite" id="ACAC_0001126201-mRNA-1"/>
    </source>
</evidence>
<organism evidence="2 3">
    <name type="scientific">Angiostrongylus cantonensis</name>
    <name type="common">Rat lungworm</name>
    <dbReference type="NCBI Taxonomy" id="6313"/>
    <lineage>
        <taxon>Eukaryota</taxon>
        <taxon>Metazoa</taxon>
        <taxon>Ecdysozoa</taxon>
        <taxon>Nematoda</taxon>
        <taxon>Chromadorea</taxon>
        <taxon>Rhabditida</taxon>
        <taxon>Rhabditina</taxon>
        <taxon>Rhabditomorpha</taxon>
        <taxon>Strongyloidea</taxon>
        <taxon>Metastrongylidae</taxon>
        <taxon>Angiostrongylus</taxon>
    </lineage>
</organism>
<dbReference type="InterPro" id="IPR037120">
    <property type="entry name" value="Haem_peroxidase_sf_animal"/>
</dbReference>
<accession>A0A158PBP2</accession>
<dbReference type="GO" id="GO:0006979">
    <property type="term" value="P:response to oxidative stress"/>
    <property type="evidence" value="ECO:0007669"/>
    <property type="project" value="InterPro"/>
</dbReference>
<dbReference type="STRING" id="6313.A0A158PBP2"/>
<proteinExistence type="predicted"/>
<reference evidence="2" key="1">
    <citation type="submission" date="2012-09" db="EMBL/GenBank/DDBJ databases">
        <authorList>
            <person name="Martin A.A."/>
        </authorList>
    </citation>
    <scope>NUCLEOTIDE SEQUENCE</scope>
</reference>
<dbReference type="GO" id="GO:0020037">
    <property type="term" value="F:heme binding"/>
    <property type="evidence" value="ECO:0007669"/>
    <property type="project" value="InterPro"/>
</dbReference>
<dbReference type="AlphaFoldDB" id="A0A158PBP2"/>
<keyword evidence="1" id="KW-0575">Peroxidase</keyword>
<dbReference type="Gene3D" id="1.10.640.10">
    <property type="entry name" value="Haem peroxidase domain superfamily, animal type"/>
    <property type="match status" value="1"/>
</dbReference>
<evidence type="ECO:0000313" key="2">
    <source>
        <dbReference type="Proteomes" id="UP000035642"/>
    </source>
</evidence>
<dbReference type="PANTHER" id="PTHR11475">
    <property type="entry name" value="OXIDASE/PEROXIDASE"/>
    <property type="match status" value="1"/>
</dbReference>
<keyword evidence="1" id="KW-0560">Oxidoreductase</keyword>
<reference evidence="3" key="2">
    <citation type="submission" date="2016-04" db="UniProtKB">
        <authorList>
            <consortium name="WormBaseParasite"/>
        </authorList>
    </citation>
    <scope>IDENTIFICATION</scope>
</reference>
<dbReference type="InterPro" id="IPR010255">
    <property type="entry name" value="Haem_peroxidase_sf"/>
</dbReference>
<dbReference type="PANTHER" id="PTHR11475:SF85">
    <property type="entry name" value="SHKT DOMAIN-CONTAINING PROTEIN"/>
    <property type="match status" value="1"/>
</dbReference>
<dbReference type="PROSITE" id="PS50292">
    <property type="entry name" value="PEROXIDASE_3"/>
    <property type="match status" value="1"/>
</dbReference>
<keyword evidence="2" id="KW-1185">Reference proteome</keyword>
<dbReference type="GO" id="GO:0004601">
    <property type="term" value="F:peroxidase activity"/>
    <property type="evidence" value="ECO:0007669"/>
    <property type="project" value="UniProtKB-KW"/>
</dbReference>
<dbReference type="Proteomes" id="UP000035642">
    <property type="component" value="Unassembled WGS sequence"/>
</dbReference>
<dbReference type="InterPro" id="IPR019791">
    <property type="entry name" value="Haem_peroxidase_animal"/>
</dbReference>
<dbReference type="Pfam" id="PF03098">
    <property type="entry name" value="An_peroxidase"/>
    <property type="match status" value="1"/>
</dbReference>
<sequence length="125" mass="13906">LRCQQILKDPGMAAEEMWGEGLIVSTEDNSNRTAVNLDAVIRSNLANACVPRMDEASCEKNICYNVYFRTMDGSCNNLRNPLRGAAYRPYTRLLPTVYDNGLSEPVGRISFWMFTRAGCASQSAT</sequence>
<dbReference type="GO" id="GO:0005615">
    <property type="term" value="C:extracellular space"/>
    <property type="evidence" value="ECO:0007669"/>
    <property type="project" value="TreeGrafter"/>
</dbReference>
<dbReference type="SUPFAM" id="SSF48113">
    <property type="entry name" value="Heme-dependent peroxidases"/>
    <property type="match status" value="1"/>
</dbReference>
<dbReference type="WBParaSite" id="ACAC_0001126201-mRNA-1">
    <property type="protein sequence ID" value="ACAC_0001126201-mRNA-1"/>
    <property type="gene ID" value="ACAC_0001126201"/>
</dbReference>
<protein>
    <submittedName>
        <fullName evidence="3">SCP domain-containing protein</fullName>
    </submittedName>
</protein>
<evidence type="ECO:0000256" key="1">
    <source>
        <dbReference type="ARBA" id="ARBA00022559"/>
    </source>
</evidence>
<name>A0A158PBP2_ANGCA</name>